<organism evidence="2 3">
    <name type="scientific">Luteimonas vadosa</name>
    <dbReference type="NCBI Taxonomy" id="1165507"/>
    <lineage>
        <taxon>Bacteria</taxon>
        <taxon>Pseudomonadati</taxon>
        <taxon>Pseudomonadota</taxon>
        <taxon>Gammaproteobacteria</taxon>
        <taxon>Lysobacterales</taxon>
        <taxon>Lysobacteraceae</taxon>
        <taxon>Luteimonas</taxon>
    </lineage>
</organism>
<name>A0ABP9E6X8_9GAMM</name>
<sequence length="164" mass="18124">MTMRSGFIQPLLACMLLAFSLPAMAQDAAAQGIERQMTTEEFKAAGLDKLSPAELARLNAWLNRTVETAAAEAKKRVEDDNRGFFSFGSSEPVVATIAGEFRGFARGREYTLDNGNVWKQVDEASLVGARLTNPEVKITPSMVGNSWYMQVGRYNTRAKVQRIK</sequence>
<keyword evidence="3" id="KW-1185">Reference proteome</keyword>
<proteinExistence type="predicted"/>
<gene>
    <name evidence="2" type="ORF">GCM10023332_23370</name>
</gene>
<accession>A0ABP9E6X8</accession>
<keyword evidence="1" id="KW-0732">Signal</keyword>
<reference evidence="3" key="1">
    <citation type="journal article" date="2019" name="Int. J. Syst. Evol. Microbiol.">
        <title>The Global Catalogue of Microorganisms (GCM) 10K type strain sequencing project: providing services to taxonomists for standard genome sequencing and annotation.</title>
        <authorList>
            <consortium name="The Broad Institute Genomics Platform"/>
            <consortium name="The Broad Institute Genome Sequencing Center for Infectious Disease"/>
            <person name="Wu L."/>
            <person name="Ma J."/>
        </authorList>
    </citation>
    <scope>NUCLEOTIDE SEQUENCE [LARGE SCALE GENOMIC DNA]</scope>
    <source>
        <strain evidence="3">JCM 18392</strain>
    </source>
</reference>
<feature type="signal peptide" evidence="1">
    <location>
        <begin position="1"/>
        <end position="25"/>
    </location>
</feature>
<feature type="chain" id="PRO_5045472802" description="Secreted protein" evidence="1">
    <location>
        <begin position="26"/>
        <end position="164"/>
    </location>
</feature>
<evidence type="ECO:0008006" key="4">
    <source>
        <dbReference type="Google" id="ProtNLM"/>
    </source>
</evidence>
<evidence type="ECO:0000256" key="1">
    <source>
        <dbReference type="SAM" id="SignalP"/>
    </source>
</evidence>
<comment type="caution">
    <text evidence="2">The sequence shown here is derived from an EMBL/GenBank/DDBJ whole genome shotgun (WGS) entry which is preliminary data.</text>
</comment>
<dbReference type="EMBL" id="BAABJY010000003">
    <property type="protein sequence ID" value="GAA4870173.1"/>
    <property type="molecule type" value="Genomic_DNA"/>
</dbReference>
<evidence type="ECO:0000313" key="2">
    <source>
        <dbReference type="EMBL" id="GAA4870173.1"/>
    </source>
</evidence>
<protein>
    <recommendedName>
        <fullName evidence="4">Secreted protein</fullName>
    </recommendedName>
</protein>
<evidence type="ECO:0000313" key="3">
    <source>
        <dbReference type="Proteomes" id="UP001501323"/>
    </source>
</evidence>
<dbReference type="Proteomes" id="UP001501323">
    <property type="component" value="Unassembled WGS sequence"/>
</dbReference>